<evidence type="ECO:0000256" key="2">
    <source>
        <dbReference type="ARBA" id="ARBA00022884"/>
    </source>
</evidence>
<evidence type="ECO:0000256" key="4">
    <source>
        <dbReference type="ARBA" id="ARBA00023274"/>
    </source>
</evidence>
<evidence type="ECO:0000256" key="3">
    <source>
        <dbReference type="ARBA" id="ARBA00022980"/>
    </source>
</evidence>
<evidence type="ECO:0000313" key="9">
    <source>
        <dbReference type="Proteomes" id="UP000229502"/>
    </source>
</evidence>
<dbReference type="NCBIfam" id="TIGR00029">
    <property type="entry name" value="S20"/>
    <property type="match status" value="1"/>
</dbReference>
<evidence type="ECO:0000256" key="7">
    <source>
        <dbReference type="SAM" id="MobiDB-lite"/>
    </source>
</evidence>
<dbReference type="Gene3D" id="1.20.58.110">
    <property type="entry name" value="Ribosomal protein S20"/>
    <property type="match status" value="1"/>
</dbReference>
<proteinExistence type="inferred from homology"/>
<dbReference type="Proteomes" id="UP000229502">
    <property type="component" value="Unassembled WGS sequence"/>
</dbReference>
<comment type="similarity">
    <text evidence="6">Belongs to the bacterial ribosomal protein bS20 family.</text>
</comment>
<keyword evidence="2 6" id="KW-0694">RNA-binding</keyword>
<dbReference type="AlphaFoldDB" id="A0A2M6YRD8"/>
<dbReference type="HAMAP" id="MF_00500">
    <property type="entry name" value="Ribosomal_bS20"/>
    <property type="match status" value="1"/>
</dbReference>
<comment type="function">
    <text evidence="6">Binds directly to 16S ribosomal RNA.</text>
</comment>
<dbReference type="InterPro" id="IPR036510">
    <property type="entry name" value="Ribosomal_bS20_sf"/>
</dbReference>
<comment type="caution">
    <text evidence="8">The sequence shown here is derived from an EMBL/GenBank/DDBJ whole genome shotgun (WGS) entry which is preliminary data.</text>
</comment>
<feature type="region of interest" description="Disordered" evidence="7">
    <location>
        <begin position="1"/>
        <end position="25"/>
    </location>
</feature>
<dbReference type="InterPro" id="IPR002583">
    <property type="entry name" value="Ribosomal_bS20"/>
</dbReference>
<name>A0A2M6YRD8_9BACT</name>
<organism evidence="8 9">
    <name type="scientific">Candidatus Shapirobacteria bacterium CG07_land_8_20_14_0_80_39_18</name>
    <dbReference type="NCBI Taxonomy" id="1974882"/>
    <lineage>
        <taxon>Bacteria</taxon>
        <taxon>Candidatus Shapironibacteriota</taxon>
    </lineage>
</organism>
<keyword evidence="1 6" id="KW-0699">rRNA-binding</keyword>
<keyword evidence="3 6" id="KW-0689">Ribosomal protein</keyword>
<evidence type="ECO:0000256" key="5">
    <source>
        <dbReference type="ARBA" id="ARBA00035136"/>
    </source>
</evidence>
<dbReference type="GO" id="GO:0019843">
    <property type="term" value="F:rRNA binding"/>
    <property type="evidence" value="ECO:0007669"/>
    <property type="project" value="UniProtKB-UniRule"/>
</dbReference>
<dbReference type="GO" id="GO:1990904">
    <property type="term" value="C:ribonucleoprotein complex"/>
    <property type="evidence" value="ECO:0007669"/>
    <property type="project" value="UniProtKB-KW"/>
</dbReference>
<evidence type="ECO:0000313" key="8">
    <source>
        <dbReference type="EMBL" id="PIU35020.1"/>
    </source>
</evidence>
<dbReference type="GO" id="GO:0006412">
    <property type="term" value="P:translation"/>
    <property type="evidence" value="ECO:0007669"/>
    <property type="project" value="UniProtKB-UniRule"/>
</dbReference>
<reference evidence="9" key="1">
    <citation type="submission" date="2017-09" db="EMBL/GenBank/DDBJ databases">
        <title>Depth-based differentiation of microbial function through sediment-hosted aquifers and enrichment of novel symbionts in the deep terrestrial subsurface.</title>
        <authorList>
            <person name="Probst A.J."/>
            <person name="Ladd B."/>
            <person name="Jarett J.K."/>
            <person name="Geller-Mcgrath D.E."/>
            <person name="Sieber C.M.K."/>
            <person name="Emerson J.B."/>
            <person name="Anantharaman K."/>
            <person name="Thomas B.C."/>
            <person name="Malmstrom R."/>
            <person name="Stieglmeier M."/>
            <person name="Klingl A."/>
            <person name="Woyke T."/>
            <person name="Ryan C.M."/>
            <person name="Banfield J.F."/>
        </authorList>
    </citation>
    <scope>NUCLEOTIDE SEQUENCE [LARGE SCALE GENOMIC DNA]</scope>
</reference>
<dbReference type="SUPFAM" id="SSF46992">
    <property type="entry name" value="Ribosomal protein S20"/>
    <property type="match status" value="1"/>
</dbReference>
<protein>
    <recommendedName>
        <fullName evidence="5 6">Small ribosomal subunit protein bS20</fullName>
    </recommendedName>
</protein>
<dbReference type="GO" id="GO:0005840">
    <property type="term" value="C:ribosome"/>
    <property type="evidence" value="ECO:0007669"/>
    <property type="project" value="UniProtKB-KW"/>
</dbReference>
<gene>
    <name evidence="6" type="primary">rpsT</name>
    <name evidence="8" type="ORF">COT03_01655</name>
</gene>
<evidence type="ECO:0000256" key="1">
    <source>
        <dbReference type="ARBA" id="ARBA00022730"/>
    </source>
</evidence>
<keyword evidence="4 6" id="KW-0687">Ribonucleoprotein</keyword>
<dbReference type="EMBL" id="PEWZ01000081">
    <property type="protein sequence ID" value="PIU35020.1"/>
    <property type="molecule type" value="Genomic_DNA"/>
</dbReference>
<evidence type="ECO:0000256" key="6">
    <source>
        <dbReference type="HAMAP-Rule" id="MF_00500"/>
    </source>
</evidence>
<dbReference type="Pfam" id="PF01649">
    <property type="entry name" value="Ribosomal_S20p"/>
    <property type="match status" value="1"/>
</dbReference>
<sequence>MPVIKSAAKALRQSRKRTLQNKSKVSSLKAEVKKFKKQKNPQSLPKIYSLVDKMVKTHVIHKNKSKRLKSQFALMVAKKSSSKKKTS</sequence>
<dbReference type="GO" id="GO:0003735">
    <property type="term" value="F:structural constituent of ribosome"/>
    <property type="evidence" value="ECO:0007669"/>
    <property type="project" value="InterPro"/>
</dbReference>
<accession>A0A2M6YRD8</accession>